<feature type="domain" description="LD-carboxypeptidase C-terminal" evidence="7">
    <location>
        <begin position="172"/>
        <end position="276"/>
    </location>
</feature>
<keyword evidence="4" id="KW-0378">Hydrolase</keyword>
<dbReference type="InterPro" id="IPR029062">
    <property type="entry name" value="Class_I_gatase-like"/>
</dbReference>
<comment type="caution">
    <text evidence="8">The sequence shown here is derived from an EMBL/GenBank/DDBJ whole genome shotgun (WGS) entry which is preliminary data.</text>
</comment>
<dbReference type="SUPFAM" id="SSF52317">
    <property type="entry name" value="Class I glutamine amidotransferase-like"/>
    <property type="match status" value="1"/>
</dbReference>
<dbReference type="Pfam" id="PF02016">
    <property type="entry name" value="Peptidase_S66"/>
    <property type="match status" value="1"/>
</dbReference>
<dbReference type="Pfam" id="PF17676">
    <property type="entry name" value="Peptidase_S66C"/>
    <property type="match status" value="1"/>
</dbReference>
<dbReference type="InterPro" id="IPR027461">
    <property type="entry name" value="Carboxypeptidase_A_C_sf"/>
</dbReference>
<dbReference type="InterPro" id="IPR040921">
    <property type="entry name" value="Peptidase_S66C"/>
</dbReference>
<dbReference type="InterPro" id="IPR040449">
    <property type="entry name" value="Peptidase_S66_N"/>
</dbReference>
<dbReference type="Gene3D" id="3.50.30.60">
    <property type="entry name" value="LD-carboxypeptidase A C-terminal domain-like"/>
    <property type="match status" value="1"/>
</dbReference>
<sequence length="278" mass="31057">MGSSRLTIGVVAPAKGIDRETADKVSRFVSEFYSEDLEIVFHPQCFLQHGHFAGTDEARSLAFLEYANSPDIDVIWAARGGYGCMRLQESMFERLNDHARAKAYIGYSDVGALLARLYKMQIGRPIHGPVAVEIRRDGGEACIRRVLDYVSGRSLDGIESSIRTPHPRIAINLTIIEHLVGTPWMPDLSGHVLMVEDVGEYEYAIDRKMFTLCKNENLKKLAGIALGRCSDIPENEIAFGMTYEESVQDWCHREGIPYLGRADIGHDVNNKLVVWGKG</sequence>
<dbReference type="Proteomes" id="UP001596303">
    <property type="component" value="Unassembled WGS sequence"/>
</dbReference>
<keyword evidence="5" id="KW-0720">Serine protease</keyword>
<dbReference type="InterPro" id="IPR027478">
    <property type="entry name" value="LdcA_N"/>
</dbReference>
<keyword evidence="3" id="KW-0645">Protease</keyword>
<comment type="similarity">
    <text evidence="1">Belongs to the peptidase S66 family.</text>
</comment>
<accession>A0ABW1S511</accession>
<evidence type="ECO:0000256" key="4">
    <source>
        <dbReference type="ARBA" id="ARBA00022801"/>
    </source>
</evidence>
<name>A0ABW1S511_9PROT</name>
<dbReference type="InterPro" id="IPR003507">
    <property type="entry name" value="S66_fam"/>
</dbReference>
<dbReference type="RefSeq" id="WP_377374270.1">
    <property type="nucleotide sequence ID" value="NZ_JBHSSW010000002.1"/>
</dbReference>
<evidence type="ECO:0000256" key="3">
    <source>
        <dbReference type="ARBA" id="ARBA00022670"/>
    </source>
</evidence>
<keyword evidence="2" id="KW-0121">Carboxypeptidase</keyword>
<evidence type="ECO:0000256" key="2">
    <source>
        <dbReference type="ARBA" id="ARBA00022645"/>
    </source>
</evidence>
<organism evidence="8 9">
    <name type="scientific">Ponticaulis profundi</name>
    <dbReference type="NCBI Taxonomy" id="2665222"/>
    <lineage>
        <taxon>Bacteria</taxon>
        <taxon>Pseudomonadati</taxon>
        <taxon>Pseudomonadota</taxon>
        <taxon>Alphaproteobacteria</taxon>
        <taxon>Hyphomonadales</taxon>
        <taxon>Hyphomonadaceae</taxon>
        <taxon>Ponticaulis</taxon>
    </lineage>
</organism>
<dbReference type="EMBL" id="JBHSSW010000002">
    <property type="protein sequence ID" value="MFC6196619.1"/>
    <property type="molecule type" value="Genomic_DNA"/>
</dbReference>
<proteinExistence type="inferred from homology"/>
<dbReference type="Gene3D" id="3.40.50.10740">
    <property type="entry name" value="Class I glutamine amidotransferase-like"/>
    <property type="match status" value="1"/>
</dbReference>
<keyword evidence="9" id="KW-1185">Reference proteome</keyword>
<evidence type="ECO:0000259" key="6">
    <source>
        <dbReference type="Pfam" id="PF02016"/>
    </source>
</evidence>
<evidence type="ECO:0000256" key="5">
    <source>
        <dbReference type="ARBA" id="ARBA00022825"/>
    </source>
</evidence>
<evidence type="ECO:0000313" key="8">
    <source>
        <dbReference type="EMBL" id="MFC6196619.1"/>
    </source>
</evidence>
<dbReference type="SUPFAM" id="SSF141986">
    <property type="entry name" value="LD-carboxypeptidase A C-terminal domain-like"/>
    <property type="match status" value="1"/>
</dbReference>
<gene>
    <name evidence="8" type="ORF">ACFQDM_00940</name>
</gene>
<evidence type="ECO:0000256" key="1">
    <source>
        <dbReference type="ARBA" id="ARBA00010233"/>
    </source>
</evidence>
<evidence type="ECO:0000259" key="7">
    <source>
        <dbReference type="Pfam" id="PF17676"/>
    </source>
</evidence>
<reference evidence="9" key="1">
    <citation type="journal article" date="2019" name="Int. J. Syst. Evol. Microbiol.">
        <title>The Global Catalogue of Microorganisms (GCM) 10K type strain sequencing project: providing services to taxonomists for standard genome sequencing and annotation.</title>
        <authorList>
            <consortium name="The Broad Institute Genomics Platform"/>
            <consortium name="The Broad Institute Genome Sequencing Center for Infectious Disease"/>
            <person name="Wu L."/>
            <person name="Ma J."/>
        </authorList>
    </citation>
    <scope>NUCLEOTIDE SEQUENCE [LARGE SCALE GENOMIC DNA]</scope>
    <source>
        <strain evidence="9">CGMCC-1.15741</strain>
    </source>
</reference>
<dbReference type="PANTHER" id="PTHR30237">
    <property type="entry name" value="MURAMOYLTETRAPEPTIDE CARBOXYPEPTIDASE"/>
    <property type="match status" value="1"/>
</dbReference>
<protein>
    <submittedName>
        <fullName evidence="8">LD-carboxypeptidase</fullName>
    </submittedName>
</protein>
<dbReference type="PANTHER" id="PTHR30237:SF2">
    <property type="entry name" value="MUREIN TETRAPEPTIDE CARBOXYPEPTIDASE"/>
    <property type="match status" value="1"/>
</dbReference>
<dbReference type="CDD" id="cd07025">
    <property type="entry name" value="Peptidase_S66"/>
    <property type="match status" value="1"/>
</dbReference>
<evidence type="ECO:0000313" key="9">
    <source>
        <dbReference type="Proteomes" id="UP001596303"/>
    </source>
</evidence>
<feature type="domain" description="LD-carboxypeptidase N-terminal" evidence="6">
    <location>
        <begin position="8"/>
        <end position="122"/>
    </location>
</feature>